<dbReference type="AlphaFoldDB" id="A0A6G0X986"/>
<organism evidence="3 4">
    <name type="scientific">Aphanomyces euteiches</name>
    <dbReference type="NCBI Taxonomy" id="100861"/>
    <lineage>
        <taxon>Eukaryota</taxon>
        <taxon>Sar</taxon>
        <taxon>Stramenopiles</taxon>
        <taxon>Oomycota</taxon>
        <taxon>Saprolegniomycetes</taxon>
        <taxon>Saprolegniales</taxon>
        <taxon>Verrucalvaceae</taxon>
        <taxon>Aphanomyces</taxon>
    </lineage>
</organism>
<keyword evidence="4" id="KW-1185">Reference proteome</keyword>
<proteinExistence type="predicted"/>
<feature type="compositionally biased region" description="Low complexity" evidence="2">
    <location>
        <begin position="103"/>
        <end position="112"/>
    </location>
</feature>
<feature type="compositionally biased region" description="Polar residues" evidence="2">
    <location>
        <begin position="297"/>
        <end position="306"/>
    </location>
</feature>
<sequence length="321" mass="35652">MQRGGDVQKLLEANDRMLYTWKNLLENRPTLDKKDEYKEWHVKCVRHKEQIARSLERLAALADDQIAKKDAETPASNPPTSTPAPVQAPTPVPTPVPTPAPTPASQTQQQQLLQKQQQQLLQKQQQQQLQKQQQQQALQQKQQQQVLQQKQQQQQQLQQMQQLQQSQAATTLANAAAAAAAVFPTGTDMTAMQHLAMSQMMPMNMNQMMAGASFPAMNSADMNNLFLDQLNQAQLNQQMNLFNYNMQQAFGNQLYNPSNFNSAAMMQSMMSYPNLQMQATGGNGGGNPSGSGGFDFSTGQASSTEQDTVKSVMDDFMSAPE</sequence>
<evidence type="ECO:0000256" key="1">
    <source>
        <dbReference type="SAM" id="Coils"/>
    </source>
</evidence>
<dbReference type="EMBL" id="VJMJ01000088">
    <property type="protein sequence ID" value="KAF0736654.1"/>
    <property type="molecule type" value="Genomic_DNA"/>
</dbReference>
<reference evidence="3 4" key="1">
    <citation type="submission" date="2019-07" db="EMBL/GenBank/DDBJ databases">
        <title>Genomics analysis of Aphanomyces spp. identifies a new class of oomycete effector associated with host adaptation.</title>
        <authorList>
            <person name="Gaulin E."/>
        </authorList>
    </citation>
    <scope>NUCLEOTIDE SEQUENCE [LARGE SCALE GENOMIC DNA]</scope>
    <source>
        <strain evidence="3 4">ATCC 201684</strain>
    </source>
</reference>
<gene>
    <name evidence="3" type="ORF">Ae201684_007104</name>
</gene>
<feature type="region of interest" description="Disordered" evidence="2">
    <location>
        <begin position="277"/>
        <end position="321"/>
    </location>
</feature>
<feature type="region of interest" description="Disordered" evidence="2">
    <location>
        <begin position="70"/>
        <end position="112"/>
    </location>
</feature>
<accession>A0A6G0X986</accession>
<dbReference type="VEuPathDB" id="FungiDB:AeMF1_016957"/>
<feature type="compositionally biased region" description="Pro residues" evidence="2">
    <location>
        <begin position="76"/>
        <end position="102"/>
    </location>
</feature>
<feature type="coiled-coil region" evidence="1">
    <location>
        <begin position="113"/>
        <end position="167"/>
    </location>
</feature>
<evidence type="ECO:0000313" key="4">
    <source>
        <dbReference type="Proteomes" id="UP000481153"/>
    </source>
</evidence>
<protein>
    <submittedName>
        <fullName evidence="3">Uncharacterized protein</fullName>
    </submittedName>
</protein>
<dbReference type="Proteomes" id="UP000481153">
    <property type="component" value="Unassembled WGS sequence"/>
</dbReference>
<evidence type="ECO:0000313" key="3">
    <source>
        <dbReference type="EMBL" id="KAF0736654.1"/>
    </source>
</evidence>
<feature type="compositionally biased region" description="Gly residues" evidence="2">
    <location>
        <begin position="281"/>
        <end position="293"/>
    </location>
</feature>
<keyword evidence="1" id="KW-0175">Coiled coil</keyword>
<comment type="caution">
    <text evidence="3">The sequence shown here is derived from an EMBL/GenBank/DDBJ whole genome shotgun (WGS) entry which is preliminary data.</text>
</comment>
<name>A0A6G0X986_9STRA</name>
<evidence type="ECO:0000256" key="2">
    <source>
        <dbReference type="SAM" id="MobiDB-lite"/>
    </source>
</evidence>